<dbReference type="PROSITE" id="PS00178">
    <property type="entry name" value="AA_TRNA_LIGASE_I"/>
    <property type="match status" value="1"/>
</dbReference>
<dbReference type="SUPFAM" id="SSF52374">
    <property type="entry name" value="Nucleotidylyl transferase"/>
    <property type="match status" value="1"/>
</dbReference>
<evidence type="ECO:0000256" key="4">
    <source>
        <dbReference type="ARBA" id="ARBA00022741"/>
    </source>
</evidence>
<name>A0A0G0ARX7_9BACT</name>
<proteinExistence type="inferred from homology"/>
<dbReference type="EMBL" id="LBPP01000023">
    <property type="protein sequence ID" value="KKP59763.1"/>
    <property type="molecule type" value="Genomic_DNA"/>
</dbReference>
<feature type="coiled-coil region" evidence="11">
    <location>
        <begin position="631"/>
        <end position="658"/>
    </location>
</feature>
<keyword evidence="11" id="KW-0175">Coiled coil</keyword>
<feature type="domain" description="Methionyl/Valyl/Leucyl/Isoleucyl-tRNA synthetase anticodon-binding" evidence="13">
    <location>
        <begin position="640"/>
        <end position="730"/>
    </location>
</feature>
<keyword evidence="3 10" id="KW-0436">Ligase</keyword>
<dbReference type="GO" id="GO:0004832">
    <property type="term" value="F:valine-tRNA ligase activity"/>
    <property type="evidence" value="ECO:0007669"/>
    <property type="project" value="UniProtKB-UniRule"/>
</dbReference>
<evidence type="ECO:0000256" key="3">
    <source>
        <dbReference type="ARBA" id="ARBA00022598"/>
    </source>
</evidence>
<keyword evidence="2" id="KW-0963">Cytoplasm</keyword>
<keyword evidence="5 10" id="KW-0067">ATP-binding</keyword>
<dbReference type="InterPro" id="IPR001412">
    <property type="entry name" value="aa-tRNA-synth_I_CS"/>
</dbReference>
<dbReference type="PANTHER" id="PTHR11946:SF93">
    <property type="entry name" value="VALINE--TRNA LIGASE, CHLOROPLASTIC_MITOCHONDRIAL 2"/>
    <property type="match status" value="1"/>
</dbReference>
<evidence type="ECO:0000259" key="12">
    <source>
        <dbReference type="Pfam" id="PF00133"/>
    </source>
</evidence>
<dbReference type="PRINTS" id="PR00986">
    <property type="entry name" value="TRNASYNTHVAL"/>
</dbReference>
<dbReference type="EC" id="6.1.1.9" evidence="1 9"/>
<organism evidence="14 15">
    <name type="scientific">Candidatus Roizmanbacteria bacterium GW2011_GWA2_34_18</name>
    <dbReference type="NCBI Taxonomy" id="1618477"/>
    <lineage>
        <taxon>Bacteria</taxon>
        <taxon>Candidatus Roizmaniibacteriota</taxon>
    </lineage>
</organism>
<sequence>MDSKYQPQLVEGKIYKEWEEKGLFSSSTGKPFTILMPPPNANASLHAGHGMYTIEDILIRYKRLMGFASLWIPGTDHAGFETQFVYEKHLAKQGKSRFDFSRQTLYENIYQFVRDNSGLIYSQFKKLGFLADWKRSVFTLDKHVLETVLETFIKMEKEGYVYKDEYIVNYCTRCGTSLSELETVHVERKDPLYYLKYGPFVLATVRPETKFGDTAVAVHPKDKRYKKWVDKEVEVEGLLGKFKIKVIADEMVDMKFGTGVVKITPAHDPNDFEVGKRHGLEVKKIINIDGRLNELTGPYAGLKVKQAREKIVTDLKNKGLIEKINNNYLHAVTVCYKCGRDLEPTIIPNWFIKVKDLKKPVIKVIKDEKIKFYPKRYKKQILQWLEVMHDWPISRQIAWGIRIPVWYLVNGNERKIWLSFIDQKGEFKRGTIGQYLNKGYSLNEIKQGLQQITVSIYKQEKVKHVVSINGPQDGQDWIQETDTFDTWFSSGQWPLVTLKDDEYKTRFPTDVMGTLSDILPFWVSRMIMFSLYRKNEIPFKNVYLWSKVVDSKGQKMSKSKGNVINPIDLVNKYGADAFRASLVFGTGENNVPLAEEKVIGMRNFINKIWNMGRFIEMNLQVKSQKLEVKSSSQNSKVLKELEKEYKKEKKQYLKYMDSYQFSKALGLIYEFIWHRFADFYIEQLKDEVINGNIEALEELKSVYLENLKMLHPFIPFVTETVWKVFEKNSILENQL</sequence>
<keyword evidence="7 10" id="KW-0030">Aminoacyl-tRNA synthetase</keyword>
<evidence type="ECO:0000313" key="15">
    <source>
        <dbReference type="Proteomes" id="UP000034688"/>
    </source>
</evidence>
<dbReference type="InterPro" id="IPR013155">
    <property type="entry name" value="M/V/L/I-tRNA-synth_anticd-bd"/>
</dbReference>
<dbReference type="Gene3D" id="3.90.740.10">
    <property type="entry name" value="Valyl/Leucyl/Isoleucyl-tRNA synthetase, editing domain"/>
    <property type="match status" value="1"/>
</dbReference>
<dbReference type="Gene3D" id="3.40.50.620">
    <property type="entry name" value="HUPs"/>
    <property type="match status" value="2"/>
</dbReference>
<dbReference type="InterPro" id="IPR002300">
    <property type="entry name" value="aa-tRNA-synth_Ia"/>
</dbReference>
<dbReference type="SUPFAM" id="SSF50677">
    <property type="entry name" value="ValRS/IleRS/LeuRS editing domain"/>
    <property type="match status" value="1"/>
</dbReference>
<evidence type="ECO:0000256" key="7">
    <source>
        <dbReference type="ARBA" id="ARBA00023146"/>
    </source>
</evidence>
<dbReference type="AlphaFoldDB" id="A0A0G0ARX7"/>
<dbReference type="PATRIC" id="fig|1618477.3.peg.386"/>
<evidence type="ECO:0000256" key="8">
    <source>
        <dbReference type="ARBA" id="ARBA00047552"/>
    </source>
</evidence>
<dbReference type="GO" id="GO:0006438">
    <property type="term" value="P:valyl-tRNA aminoacylation"/>
    <property type="evidence" value="ECO:0007669"/>
    <property type="project" value="UniProtKB-UniRule"/>
</dbReference>
<feature type="domain" description="Aminoacyl-tRNA synthetase class Ia" evidence="12">
    <location>
        <begin position="13"/>
        <end position="586"/>
    </location>
</feature>
<dbReference type="STRING" id="1618477.UR54_C0023G0010"/>
<dbReference type="SUPFAM" id="SSF47323">
    <property type="entry name" value="Anticodon-binding domain of a subclass of class I aminoacyl-tRNA synthetases"/>
    <property type="match status" value="1"/>
</dbReference>
<comment type="catalytic activity">
    <reaction evidence="8">
        <text>tRNA(Val) + L-valine + ATP = L-valyl-tRNA(Val) + AMP + diphosphate</text>
        <dbReference type="Rhea" id="RHEA:10704"/>
        <dbReference type="Rhea" id="RHEA-COMP:9672"/>
        <dbReference type="Rhea" id="RHEA-COMP:9708"/>
        <dbReference type="ChEBI" id="CHEBI:30616"/>
        <dbReference type="ChEBI" id="CHEBI:33019"/>
        <dbReference type="ChEBI" id="CHEBI:57762"/>
        <dbReference type="ChEBI" id="CHEBI:78442"/>
        <dbReference type="ChEBI" id="CHEBI:78537"/>
        <dbReference type="ChEBI" id="CHEBI:456215"/>
        <dbReference type="EC" id="6.1.1.9"/>
    </reaction>
</comment>
<dbReference type="InterPro" id="IPR014729">
    <property type="entry name" value="Rossmann-like_a/b/a_fold"/>
</dbReference>
<gene>
    <name evidence="14" type="ORF">UR54_C0023G0010</name>
</gene>
<keyword evidence="6 10" id="KW-0648">Protein biosynthesis</keyword>
<dbReference type="NCBIfam" id="TIGR00422">
    <property type="entry name" value="valS"/>
    <property type="match status" value="1"/>
</dbReference>
<evidence type="ECO:0000259" key="13">
    <source>
        <dbReference type="Pfam" id="PF08264"/>
    </source>
</evidence>
<protein>
    <recommendedName>
        <fullName evidence="1 9">Valine--tRNA ligase</fullName>
        <ecNumber evidence="1 9">6.1.1.9</ecNumber>
    </recommendedName>
</protein>
<evidence type="ECO:0000256" key="5">
    <source>
        <dbReference type="ARBA" id="ARBA00022840"/>
    </source>
</evidence>
<dbReference type="InterPro" id="IPR033705">
    <property type="entry name" value="Anticodon_Ia_Val"/>
</dbReference>
<comment type="caution">
    <text evidence="14">The sequence shown here is derived from an EMBL/GenBank/DDBJ whole genome shotgun (WGS) entry which is preliminary data.</text>
</comment>
<reference evidence="14 15" key="1">
    <citation type="journal article" date="2015" name="Nature">
        <title>rRNA introns, odd ribosomes, and small enigmatic genomes across a large radiation of phyla.</title>
        <authorList>
            <person name="Brown C.T."/>
            <person name="Hug L.A."/>
            <person name="Thomas B.C."/>
            <person name="Sharon I."/>
            <person name="Castelle C.J."/>
            <person name="Singh A."/>
            <person name="Wilkins M.J."/>
            <person name="Williams K.H."/>
            <person name="Banfield J.F."/>
        </authorList>
    </citation>
    <scope>NUCLEOTIDE SEQUENCE [LARGE SCALE GENOMIC DNA]</scope>
</reference>
<dbReference type="InterPro" id="IPR009080">
    <property type="entry name" value="tRNAsynth_Ia_anticodon-bd"/>
</dbReference>
<dbReference type="GO" id="GO:0005829">
    <property type="term" value="C:cytosol"/>
    <property type="evidence" value="ECO:0007669"/>
    <property type="project" value="TreeGrafter"/>
</dbReference>
<dbReference type="Pfam" id="PF08264">
    <property type="entry name" value="Anticodon_1"/>
    <property type="match status" value="1"/>
</dbReference>
<dbReference type="GO" id="GO:0005524">
    <property type="term" value="F:ATP binding"/>
    <property type="evidence" value="ECO:0007669"/>
    <property type="project" value="UniProtKB-KW"/>
</dbReference>
<dbReference type="InterPro" id="IPR009008">
    <property type="entry name" value="Val/Leu/Ile-tRNA-synth_edit"/>
</dbReference>
<dbReference type="Pfam" id="PF00133">
    <property type="entry name" value="tRNA-synt_1"/>
    <property type="match status" value="1"/>
</dbReference>
<evidence type="ECO:0000256" key="2">
    <source>
        <dbReference type="ARBA" id="ARBA00022490"/>
    </source>
</evidence>
<comment type="similarity">
    <text evidence="10">Belongs to the class-I aminoacyl-tRNA synthetase family.</text>
</comment>
<evidence type="ECO:0000313" key="14">
    <source>
        <dbReference type="EMBL" id="KKP59763.1"/>
    </source>
</evidence>
<evidence type="ECO:0000256" key="10">
    <source>
        <dbReference type="RuleBase" id="RU363035"/>
    </source>
</evidence>
<dbReference type="Proteomes" id="UP000034688">
    <property type="component" value="Unassembled WGS sequence"/>
</dbReference>
<dbReference type="Gene3D" id="2.170.220.10">
    <property type="match status" value="1"/>
</dbReference>
<dbReference type="PANTHER" id="PTHR11946">
    <property type="entry name" value="VALYL-TRNA SYNTHETASES"/>
    <property type="match status" value="1"/>
</dbReference>
<dbReference type="InterPro" id="IPR002303">
    <property type="entry name" value="Valyl-tRNA_ligase"/>
</dbReference>
<dbReference type="Gene3D" id="1.10.730.10">
    <property type="entry name" value="Isoleucyl-tRNA Synthetase, Domain 1"/>
    <property type="match status" value="1"/>
</dbReference>
<accession>A0A0G0ARX7</accession>
<evidence type="ECO:0000256" key="6">
    <source>
        <dbReference type="ARBA" id="ARBA00022917"/>
    </source>
</evidence>
<dbReference type="GO" id="GO:0002161">
    <property type="term" value="F:aminoacyl-tRNA deacylase activity"/>
    <property type="evidence" value="ECO:0007669"/>
    <property type="project" value="InterPro"/>
</dbReference>
<dbReference type="NCBIfam" id="NF004349">
    <property type="entry name" value="PRK05729.1"/>
    <property type="match status" value="1"/>
</dbReference>
<evidence type="ECO:0000256" key="9">
    <source>
        <dbReference type="NCBIfam" id="TIGR00422"/>
    </source>
</evidence>
<evidence type="ECO:0000256" key="11">
    <source>
        <dbReference type="SAM" id="Coils"/>
    </source>
</evidence>
<evidence type="ECO:0000256" key="1">
    <source>
        <dbReference type="ARBA" id="ARBA00013169"/>
    </source>
</evidence>
<dbReference type="CDD" id="cd07962">
    <property type="entry name" value="Anticodon_Ia_Val"/>
    <property type="match status" value="1"/>
</dbReference>
<keyword evidence="4 10" id="KW-0547">Nucleotide-binding</keyword>